<dbReference type="SUPFAM" id="SSF46785">
    <property type="entry name" value="Winged helix' DNA-binding domain"/>
    <property type="match status" value="1"/>
</dbReference>
<dbReference type="Gene3D" id="1.10.10.10">
    <property type="entry name" value="Winged helix-like DNA-binding domain superfamily/Winged helix DNA-binding domain"/>
    <property type="match status" value="1"/>
</dbReference>
<dbReference type="PROSITE" id="PS50944">
    <property type="entry name" value="HTH_DTXR"/>
    <property type="match status" value="1"/>
</dbReference>
<dbReference type="EMBL" id="WNIB01000697">
    <property type="protein sequence ID" value="MTV91560.1"/>
    <property type="molecule type" value="Genomic_DNA"/>
</dbReference>
<evidence type="ECO:0000259" key="1">
    <source>
        <dbReference type="PROSITE" id="PS50944"/>
    </source>
</evidence>
<feature type="non-terminal residue" evidence="2">
    <location>
        <position position="90"/>
    </location>
</feature>
<sequence length="90" mass="10250">MQIHQSAEDYLETILMLTQRMGRVRSIDVVNELGFTKASVSIAMKKLRENGYIAVDGEGNLTLLAPGREIAERIYSRHRLLTHFFMQLGV</sequence>
<dbReference type="GO" id="GO:0003677">
    <property type="term" value="F:DNA binding"/>
    <property type="evidence" value="ECO:0007669"/>
    <property type="project" value="InterPro"/>
</dbReference>
<name>A0A6G2DPX3_STREE</name>
<accession>A0A6G2DPX3</accession>
<comment type="caution">
    <text evidence="2">The sequence shown here is derived from an EMBL/GenBank/DDBJ whole genome shotgun (WGS) entry which is preliminary data.</text>
</comment>
<organism evidence="2 3">
    <name type="scientific">Streptococcus pneumoniae</name>
    <dbReference type="NCBI Taxonomy" id="1313"/>
    <lineage>
        <taxon>Bacteria</taxon>
        <taxon>Bacillati</taxon>
        <taxon>Bacillota</taxon>
        <taxon>Bacilli</taxon>
        <taxon>Lactobacillales</taxon>
        <taxon>Streptococcaceae</taxon>
        <taxon>Streptococcus</taxon>
    </lineage>
</organism>
<reference evidence="2 3" key="1">
    <citation type="submission" date="2019-11" db="EMBL/GenBank/DDBJ databases">
        <title>Growth characteristics of pneumococcus vary with the chemical composition of the capsule and with environmental conditions.</title>
        <authorList>
            <person name="Tothpal A."/>
            <person name="Desobry K."/>
            <person name="Joshi S."/>
            <person name="Wyllie A.L."/>
            <person name="Weinberger D.M."/>
        </authorList>
    </citation>
    <scope>NUCLEOTIDE SEQUENCE [LARGE SCALE GENOMIC DNA]</scope>
    <source>
        <strain evidence="3">pnumococcus15C</strain>
    </source>
</reference>
<dbReference type="InterPro" id="IPR036388">
    <property type="entry name" value="WH-like_DNA-bd_sf"/>
</dbReference>
<evidence type="ECO:0000313" key="2">
    <source>
        <dbReference type="EMBL" id="MTV91560.1"/>
    </source>
</evidence>
<dbReference type="InterPro" id="IPR036390">
    <property type="entry name" value="WH_DNA-bd_sf"/>
</dbReference>
<dbReference type="Proteomes" id="UP000476212">
    <property type="component" value="Unassembled WGS sequence"/>
</dbReference>
<protein>
    <submittedName>
        <fullName evidence="2">Metal-dependent transcriptional regulator</fullName>
    </submittedName>
</protein>
<gene>
    <name evidence="2" type="ORF">GM544_14240</name>
</gene>
<dbReference type="InterPro" id="IPR050536">
    <property type="entry name" value="DtxR_MntR_Metal-Reg"/>
</dbReference>
<proteinExistence type="predicted"/>
<dbReference type="PANTHER" id="PTHR33238:SF7">
    <property type="entry name" value="IRON-DEPENDENT TRANSCRIPTIONAL REGULATOR"/>
    <property type="match status" value="1"/>
</dbReference>
<dbReference type="InterPro" id="IPR022687">
    <property type="entry name" value="HTH_DTXR"/>
</dbReference>
<dbReference type="AlphaFoldDB" id="A0A6G2DPX3"/>
<evidence type="ECO:0000313" key="3">
    <source>
        <dbReference type="Proteomes" id="UP000476212"/>
    </source>
</evidence>
<feature type="domain" description="HTH dtxR-type" evidence="1">
    <location>
        <begin position="1"/>
        <end position="64"/>
    </location>
</feature>
<dbReference type="Pfam" id="PF01325">
    <property type="entry name" value="Fe_dep_repress"/>
    <property type="match status" value="1"/>
</dbReference>
<dbReference type="PANTHER" id="PTHR33238">
    <property type="entry name" value="IRON (METAL) DEPENDENT REPRESSOR, DTXR FAMILY"/>
    <property type="match status" value="1"/>
</dbReference>